<evidence type="ECO:0000256" key="1">
    <source>
        <dbReference type="SAM" id="MobiDB-lite"/>
    </source>
</evidence>
<proteinExistence type="predicted"/>
<gene>
    <name evidence="2" type="ORF">Tci_699131</name>
</gene>
<dbReference type="EMBL" id="BKCJ010590064">
    <property type="protein sequence ID" value="GFB27160.1"/>
    <property type="molecule type" value="Genomic_DNA"/>
</dbReference>
<name>A0A699L6J5_TANCI</name>
<dbReference type="AlphaFoldDB" id="A0A699L6J5"/>
<comment type="caution">
    <text evidence="2">The sequence shown here is derived from an EMBL/GenBank/DDBJ whole genome shotgun (WGS) entry which is preliminary data.</text>
</comment>
<feature type="non-terminal residue" evidence="2">
    <location>
        <position position="1"/>
    </location>
</feature>
<evidence type="ECO:0000313" key="2">
    <source>
        <dbReference type="EMBL" id="GFB27160.1"/>
    </source>
</evidence>
<sequence>NQGGSFAAPVAKCPSTRGKGIIADDAATPFVGGVVGNYEFTREEWDASYRPTFRVLTKKVFKDLAVFKTMVDQFLTPREMAQVESLSDDQLTTKMSMLHCMMMSHGGELLARYHGLNRSHHKYVLSADSMLKGYEEKKMAHFVPGAQGRLAEASPLHEKLVRPANVPTSRDAYVSPSIAKDSNVTPTSESLKLSANVILAPSVVASEQNEEWVNAMVYGPDVEMTDRSEHVSSGLIDVVVALSAGEKGDGSLPSLAADEEATANPSRV</sequence>
<protein>
    <submittedName>
        <fullName evidence="2">Uncharacterized protein</fullName>
    </submittedName>
</protein>
<organism evidence="2">
    <name type="scientific">Tanacetum cinerariifolium</name>
    <name type="common">Dalmatian daisy</name>
    <name type="synonym">Chrysanthemum cinerariifolium</name>
    <dbReference type="NCBI Taxonomy" id="118510"/>
    <lineage>
        <taxon>Eukaryota</taxon>
        <taxon>Viridiplantae</taxon>
        <taxon>Streptophyta</taxon>
        <taxon>Embryophyta</taxon>
        <taxon>Tracheophyta</taxon>
        <taxon>Spermatophyta</taxon>
        <taxon>Magnoliopsida</taxon>
        <taxon>eudicotyledons</taxon>
        <taxon>Gunneridae</taxon>
        <taxon>Pentapetalae</taxon>
        <taxon>asterids</taxon>
        <taxon>campanulids</taxon>
        <taxon>Asterales</taxon>
        <taxon>Asteraceae</taxon>
        <taxon>Asteroideae</taxon>
        <taxon>Anthemideae</taxon>
        <taxon>Anthemidinae</taxon>
        <taxon>Tanacetum</taxon>
    </lineage>
</organism>
<reference evidence="2" key="1">
    <citation type="journal article" date="2019" name="Sci. Rep.">
        <title>Draft genome of Tanacetum cinerariifolium, the natural source of mosquito coil.</title>
        <authorList>
            <person name="Yamashiro T."/>
            <person name="Shiraishi A."/>
            <person name="Satake H."/>
            <person name="Nakayama K."/>
        </authorList>
    </citation>
    <scope>NUCLEOTIDE SEQUENCE</scope>
</reference>
<feature type="region of interest" description="Disordered" evidence="1">
    <location>
        <begin position="248"/>
        <end position="268"/>
    </location>
</feature>
<accession>A0A699L6J5</accession>